<gene>
    <name evidence="2" type="ORF">G4Z05_00490</name>
</gene>
<name>A0A6B3TM42_9BACI</name>
<keyword evidence="3" id="KW-1185">Reference proteome</keyword>
<sequence>MGLRDKFSNFLYRQIEKRGWLNDIFGNVLRYSGSYVNDESVLESSDVYELMQDISNQIVLAEWTVEDSAGNELKNHSILDTLRKPNNYLTRSEFLKLLTNTYLLEGEVFPVYDGKEIHIATNVYHELDDNLIEHFKVNGTEIPQVMIRHIKNIGTSHLNGVGLKRLGRNTLEGVMNAEKVLTDKYAKGGLLAYLLKLDAHINPQNTAQSKLIKAILDQLESIDESRTVKLIPLGKGYTIETLASSINDEKILAYLNVYKKDLGKFLGINVDTYQSLMKTDMEKAMMYLHNKAVRPILQLFEEHLTLLFFGQKSNLRLKAKINILDFVPYSTKTNIAYNLVRTMIATPDDSREMLGFKKLNTAESSKLYISKDLIAGEDLGQATDDSLKGGDDNGQKEGNENI</sequence>
<dbReference type="Pfam" id="PF04860">
    <property type="entry name" value="Phage_portal"/>
    <property type="match status" value="1"/>
</dbReference>
<dbReference type="EMBL" id="JAAIUV010000001">
    <property type="protein sequence ID" value="NEX77379.1"/>
    <property type="molecule type" value="Genomic_DNA"/>
</dbReference>
<protein>
    <submittedName>
        <fullName evidence="2">Phage portal protein</fullName>
    </submittedName>
</protein>
<evidence type="ECO:0000256" key="1">
    <source>
        <dbReference type="SAM" id="MobiDB-lite"/>
    </source>
</evidence>
<dbReference type="AlphaFoldDB" id="A0A6B3TM42"/>
<proteinExistence type="predicted"/>
<dbReference type="Proteomes" id="UP000481621">
    <property type="component" value="Unassembled WGS sequence"/>
</dbReference>
<accession>A0A6B3TM42</accession>
<dbReference type="InterPro" id="IPR006944">
    <property type="entry name" value="Phage/GTA_portal"/>
</dbReference>
<comment type="caution">
    <text evidence="2">The sequence shown here is derived from an EMBL/GenBank/DDBJ whole genome shotgun (WGS) entry which is preliminary data.</text>
</comment>
<organism evidence="2 3">
    <name type="scientific">Neobacillus thermocopriae</name>
    <dbReference type="NCBI Taxonomy" id="1215031"/>
    <lineage>
        <taxon>Bacteria</taxon>
        <taxon>Bacillati</taxon>
        <taxon>Bacillota</taxon>
        <taxon>Bacilli</taxon>
        <taxon>Bacillales</taxon>
        <taxon>Bacillaceae</taxon>
        <taxon>Neobacillus</taxon>
    </lineage>
</organism>
<evidence type="ECO:0000313" key="2">
    <source>
        <dbReference type="EMBL" id="NEX77379.1"/>
    </source>
</evidence>
<reference evidence="2" key="1">
    <citation type="submission" date="2020-02" db="EMBL/GenBank/DDBJ databases">
        <title>Bacillus sedimentmangrovi sp. nov., isolated from sediment of the mangrove ecosystem.</title>
        <authorList>
            <person name="Liu G."/>
        </authorList>
    </citation>
    <scope>NUCLEOTIDE SEQUENCE [LARGE SCALE GENOMIC DNA]</scope>
    <source>
        <strain evidence="2">SgZ-7</strain>
    </source>
</reference>
<feature type="region of interest" description="Disordered" evidence="1">
    <location>
        <begin position="382"/>
        <end position="402"/>
    </location>
</feature>
<dbReference type="RefSeq" id="WP_163249908.1">
    <property type="nucleotide sequence ID" value="NZ_JAAIUV010000001.1"/>
</dbReference>
<feature type="compositionally biased region" description="Basic and acidic residues" evidence="1">
    <location>
        <begin position="385"/>
        <end position="402"/>
    </location>
</feature>
<evidence type="ECO:0000313" key="3">
    <source>
        <dbReference type="Proteomes" id="UP000481621"/>
    </source>
</evidence>